<gene>
    <name evidence="2" type="ORF">QCA50_004413</name>
</gene>
<dbReference type="PANTHER" id="PTHR36183">
    <property type="entry name" value="BETA-GLUCURONIDASE"/>
    <property type="match status" value="1"/>
</dbReference>
<name>A0AAW0GNZ0_9APHY</name>
<evidence type="ECO:0000313" key="2">
    <source>
        <dbReference type="EMBL" id="KAK7692780.1"/>
    </source>
</evidence>
<dbReference type="PANTHER" id="PTHR36183:SF2">
    <property type="entry name" value="BETA-GLUCURONIDASE C-TERMINAL DOMAIN-CONTAINING PROTEIN"/>
    <property type="match status" value="1"/>
</dbReference>
<feature type="domain" description="Beta-glucuronidase C-terminal" evidence="1">
    <location>
        <begin position="47"/>
        <end position="145"/>
    </location>
</feature>
<keyword evidence="3" id="KW-1185">Reference proteome</keyword>
<comment type="caution">
    <text evidence="2">The sequence shown here is derived from an EMBL/GenBank/DDBJ whole genome shotgun (WGS) entry which is preliminary data.</text>
</comment>
<dbReference type="InterPro" id="IPR031728">
    <property type="entry name" value="GlcAase_C"/>
</dbReference>
<accession>A0AAW0GNZ0</accession>
<reference evidence="2 3" key="1">
    <citation type="submission" date="2022-09" db="EMBL/GenBank/DDBJ databases">
        <authorList>
            <person name="Palmer J.M."/>
        </authorList>
    </citation>
    <scope>NUCLEOTIDE SEQUENCE [LARGE SCALE GENOMIC DNA]</scope>
    <source>
        <strain evidence="2 3">DSM 7382</strain>
    </source>
</reference>
<protein>
    <recommendedName>
        <fullName evidence="1">Beta-glucuronidase C-terminal domain-containing protein</fullName>
    </recommendedName>
</protein>
<dbReference type="EMBL" id="JASBNA010000004">
    <property type="protein sequence ID" value="KAK7692780.1"/>
    <property type="molecule type" value="Genomic_DNA"/>
</dbReference>
<dbReference type="Pfam" id="PF16862">
    <property type="entry name" value="Glyco_hydro_79C"/>
    <property type="match status" value="1"/>
</dbReference>
<sequence length="148" mass="15993">MAPLLILPNPRTVMASYYGGILVNNFIGSSGSAEIVELTIPDDNVSGYAAFEGNVLKRAVFINMHAWLLSSTGTRPFVHIDLLSTFSSKTASAKRLIINHADDTQNLTFAGQSFETSDARPTGKISQETIDLTKGLDIRSTEAVLLSF</sequence>
<proteinExistence type="predicted"/>
<evidence type="ECO:0000313" key="3">
    <source>
        <dbReference type="Proteomes" id="UP001385951"/>
    </source>
</evidence>
<evidence type="ECO:0000259" key="1">
    <source>
        <dbReference type="Pfam" id="PF16862"/>
    </source>
</evidence>
<dbReference type="AlphaFoldDB" id="A0AAW0GNZ0"/>
<organism evidence="2 3">
    <name type="scientific">Cerrena zonata</name>
    <dbReference type="NCBI Taxonomy" id="2478898"/>
    <lineage>
        <taxon>Eukaryota</taxon>
        <taxon>Fungi</taxon>
        <taxon>Dikarya</taxon>
        <taxon>Basidiomycota</taxon>
        <taxon>Agaricomycotina</taxon>
        <taxon>Agaricomycetes</taxon>
        <taxon>Polyporales</taxon>
        <taxon>Cerrenaceae</taxon>
        <taxon>Cerrena</taxon>
    </lineage>
</organism>
<dbReference type="Proteomes" id="UP001385951">
    <property type="component" value="Unassembled WGS sequence"/>
</dbReference>
<dbReference type="InterPro" id="IPR052974">
    <property type="entry name" value="GH79_Enzymes"/>
</dbReference>